<dbReference type="InterPro" id="IPR011766">
    <property type="entry name" value="TPP_enzyme_TPP-bd"/>
</dbReference>
<dbReference type="InterPro" id="IPR029035">
    <property type="entry name" value="DHS-like_NAD/FAD-binding_dom"/>
</dbReference>
<evidence type="ECO:0000313" key="7">
    <source>
        <dbReference type="EMBL" id="TQV78507.1"/>
    </source>
</evidence>
<dbReference type="InterPro" id="IPR045229">
    <property type="entry name" value="TPP_enz"/>
</dbReference>
<proteinExistence type="inferred from homology"/>
<evidence type="ECO:0000256" key="1">
    <source>
        <dbReference type="ARBA" id="ARBA00007812"/>
    </source>
</evidence>
<evidence type="ECO:0000259" key="6">
    <source>
        <dbReference type="Pfam" id="PF02776"/>
    </source>
</evidence>
<reference evidence="7 8" key="1">
    <citation type="submission" date="2019-06" db="EMBL/GenBank/DDBJ databases">
        <title>Whole genome sequence for Rhodospirillaceae sp. R148.</title>
        <authorList>
            <person name="Wang G."/>
        </authorList>
    </citation>
    <scope>NUCLEOTIDE SEQUENCE [LARGE SCALE GENOMIC DNA]</scope>
    <source>
        <strain evidence="7 8">R148</strain>
    </source>
</reference>
<dbReference type="InterPro" id="IPR029061">
    <property type="entry name" value="THDP-binding"/>
</dbReference>
<dbReference type="GO" id="GO:0000287">
    <property type="term" value="F:magnesium ion binding"/>
    <property type="evidence" value="ECO:0007669"/>
    <property type="project" value="InterPro"/>
</dbReference>
<dbReference type="NCBIfam" id="NF005712">
    <property type="entry name" value="PRK07524.1"/>
    <property type="match status" value="1"/>
</dbReference>
<name>A0A545TMP6_9PROT</name>
<dbReference type="PANTHER" id="PTHR18968">
    <property type="entry name" value="THIAMINE PYROPHOSPHATE ENZYMES"/>
    <property type="match status" value="1"/>
</dbReference>
<dbReference type="PANTHER" id="PTHR18968:SF13">
    <property type="entry name" value="ACETOLACTATE SYNTHASE CATALYTIC SUBUNIT, MITOCHONDRIAL"/>
    <property type="match status" value="1"/>
</dbReference>
<dbReference type="Gene3D" id="3.40.50.970">
    <property type="match status" value="2"/>
</dbReference>
<dbReference type="Pfam" id="PF02775">
    <property type="entry name" value="TPP_enzyme_C"/>
    <property type="match status" value="1"/>
</dbReference>
<evidence type="ECO:0000259" key="5">
    <source>
        <dbReference type="Pfam" id="PF02775"/>
    </source>
</evidence>
<keyword evidence="7" id="KW-0456">Lyase</keyword>
<dbReference type="SUPFAM" id="SSF52518">
    <property type="entry name" value="Thiamin diphosphate-binding fold (THDP-binding)"/>
    <property type="match status" value="2"/>
</dbReference>
<dbReference type="InterPro" id="IPR012001">
    <property type="entry name" value="Thiamin_PyroP_enz_TPP-bd_dom"/>
</dbReference>
<evidence type="ECO:0000256" key="2">
    <source>
        <dbReference type="ARBA" id="ARBA00023052"/>
    </source>
</evidence>
<dbReference type="CDD" id="cd00568">
    <property type="entry name" value="TPP_enzymes"/>
    <property type="match status" value="1"/>
</dbReference>
<organism evidence="7 8">
    <name type="scientific">Denitrobaculum tricleocarpae</name>
    <dbReference type="NCBI Taxonomy" id="2591009"/>
    <lineage>
        <taxon>Bacteria</taxon>
        <taxon>Pseudomonadati</taxon>
        <taxon>Pseudomonadota</taxon>
        <taxon>Alphaproteobacteria</taxon>
        <taxon>Rhodospirillales</taxon>
        <taxon>Rhodospirillaceae</taxon>
        <taxon>Denitrobaculum</taxon>
    </lineage>
</organism>
<dbReference type="GO" id="GO:0005948">
    <property type="term" value="C:acetolactate synthase complex"/>
    <property type="evidence" value="ECO:0007669"/>
    <property type="project" value="TreeGrafter"/>
</dbReference>
<dbReference type="GO" id="GO:0009097">
    <property type="term" value="P:isoleucine biosynthetic process"/>
    <property type="evidence" value="ECO:0007669"/>
    <property type="project" value="TreeGrafter"/>
</dbReference>
<accession>A0A545TMP6</accession>
<sequence>MTTIGEAIVRYLEERELPVVFGLPGVHTVELYRGLAQSKIRHVIARHEQGAGFMADGFARVSGQPGVAFVITGPGITNILTAMAQARSDSVPMLVVSSVNERAGLGSGLGHLHELPDQQGVCALVACRSEQVTSDAELMPALHGIYQDFATKRPAPMHLEVPLDVMGASFDQVLSAPDPKSPPVPGPELLKSAVGLLSRARKPVILAGGGARWAEDALLAVAEQLNAPVVQTINARGLMHGHPLTIPASASLEAVRDLLRVSDAILAVGTELGTTDYDIYRNGGLPELKHMVRIDICPDQLARHPADVTLCGVAADVLPLLSRALGEGRGAPDWGAEQAAETRVKAHAELPGDYAHQVEMLNCIRDSFPNSIIVGDSTQPIYAGNLYYDHDCAGGWFNSSVGYGALGYGIPAAIGAALAALDRQVVCITGDGGAQFTLPELMTALDEKLPIIFVIWNNAGYLEIETSMADANVEVVGCDPTPPDFEALAKACSMSFRRCENSTAGFSEALKSHKPADGPMIIEVDVPR</sequence>
<feature type="domain" description="Thiamine pyrophosphate enzyme central" evidence="4">
    <location>
        <begin position="191"/>
        <end position="319"/>
    </location>
</feature>
<gene>
    <name evidence="7" type="ORF">FKG95_18265</name>
</gene>
<dbReference type="Pfam" id="PF02776">
    <property type="entry name" value="TPP_enzyme_N"/>
    <property type="match status" value="1"/>
</dbReference>
<dbReference type="RefSeq" id="WP_142897840.1">
    <property type="nucleotide sequence ID" value="NZ_ML660057.1"/>
</dbReference>
<comment type="similarity">
    <text evidence="1 3">Belongs to the TPP enzyme family.</text>
</comment>
<dbReference type="Gene3D" id="3.40.50.1220">
    <property type="entry name" value="TPP-binding domain"/>
    <property type="match status" value="1"/>
</dbReference>
<dbReference type="GO" id="GO:0003984">
    <property type="term" value="F:acetolactate synthase activity"/>
    <property type="evidence" value="ECO:0007669"/>
    <property type="project" value="TreeGrafter"/>
</dbReference>
<dbReference type="AlphaFoldDB" id="A0A545TMP6"/>
<dbReference type="InterPro" id="IPR012000">
    <property type="entry name" value="Thiamin_PyroP_enz_cen_dom"/>
</dbReference>
<dbReference type="EMBL" id="VHSH01000006">
    <property type="protein sequence ID" value="TQV78507.1"/>
    <property type="molecule type" value="Genomic_DNA"/>
</dbReference>
<protein>
    <submittedName>
        <fullName evidence="7">5-guanidino-2-oxopentanoate decarboxylase</fullName>
        <ecNumber evidence="7">4.1.1.75</ecNumber>
    </submittedName>
</protein>
<feature type="domain" description="Thiamine pyrophosphate enzyme N-terminal TPP-binding" evidence="6">
    <location>
        <begin position="3"/>
        <end position="119"/>
    </location>
</feature>
<keyword evidence="8" id="KW-1185">Reference proteome</keyword>
<dbReference type="OrthoDB" id="4494979at2"/>
<dbReference type="SUPFAM" id="SSF52467">
    <property type="entry name" value="DHS-like NAD/FAD-binding domain"/>
    <property type="match status" value="1"/>
</dbReference>
<dbReference type="Proteomes" id="UP000315252">
    <property type="component" value="Unassembled WGS sequence"/>
</dbReference>
<dbReference type="CDD" id="cd07035">
    <property type="entry name" value="TPP_PYR_POX_like"/>
    <property type="match status" value="1"/>
</dbReference>
<dbReference type="Pfam" id="PF00205">
    <property type="entry name" value="TPP_enzyme_M"/>
    <property type="match status" value="1"/>
</dbReference>
<dbReference type="GO" id="GO:0030976">
    <property type="term" value="F:thiamine pyrophosphate binding"/>
    <property type="evidence" value="ECO:0007669"/>
    <property type="project" value="InterPro"/>
</dbReference>
<comment type="caution">
    <text evidence="7">The sequence shown here is derived from an EMBL/GenBank/DDBJ whole genome shotgun (WGS) entry which is preliminary data.</text>
</comment>
<dbReference type="GO" id="GO:0047435">
    <property type="term" value="F:5-guanidino-2-oxopentanoate decarboxylase activity"/>
    <property type="evidence" value="ECO:0007669"/>
    <property type="project" value="UniProtKB-EC"/>
</dbReference>
<feature type="domain" description="Thiamine pyrophosphate enzyme TPP-binding" evidence="5">
    <location>
        <begin position="386"/>
        <end position="524"/>
    </location>
</feature>
<dbReference type="GO" id="GO:0009099">
    <property type="term" value="P:L-valine biosynthetic process"/>
    <property type="evidence" value="ECO:0007669"/>
    <property type="project" value="TreeGrafter"/>
</dbReference>
<keyword evidence="2 3" id="KW-0786">Thiamine pyrophosphate</keyword>
<dbReference type="EC" id="4.1.1.75" evidence="7"/>
<evidence type="ECO:0000256" key="3">
    <source>
        <dbReference type="RuleBase" id="RU362132"/>
    </source>
</evidence>
<dbReference type="GO" id="GO:0050660">
    <property type="term" value="F:flavin adenine dinucleotide binding"/>
    <property type="evidence" value="ECO:0007669"/>
    <property type="project" value="TreeGrafter"/>
</dbReference>
<evidence type="ECO:0000259" key="4">
    <source>
        <dbReference type="Pfam" id="PF00205"/>
    </source>
</evidence>
<evidence type="ECO:0000313" key="8">
    <source>
        <dbReference type="Proteomes" id="UP000315252"/>
    </source>
</evidence>